<dbReference type="Pfam" id="PF12513">
    <property type="entry name" value="SUV3_C"/>
    <property type="match status" value="1"/>
</dbReference>
<keyword evidence="2" id="KW-0378">Hydrolase</keyword>
<dbReference type="OrthoDB" id="2476576at2759"/>
<evidence type="ECO:0000313" key="2">
    <source>
        <dbReference type="EMBL" id="KAF0391997.1"/>
    </source>
</evidence>
<dbReference type="AlphaFoldDB" id="A0A8H3X358"/>
<comment type="caution">
    <text evidence="2">The sequence shown here is derived from an EMBL/GenBank/DDBJ whole genome shotgun (WGS) entry which is preliminary data.</text>
</comment>
<evidence type="ECO:0000259" key="1">
    <source>
        <dbReference type="Pfam" id="PF12513"/>
    </source>
</evidence>
<organism evidence="2 3">
    <name type="scientific">Gigaspora margarita</name>
    <dbReference type="NCBI Taxonomy" id="4874"/>
    <lineage>
        <taxon>Eukaryota</taxon>
        <taxon>Fungi</taxon>
        <taxon>Fungi incertae sedis</taxon>
        <taxon>Mucoromycota</taxon>
        <taxon>Glomeromycotina</taxon>
        <taxon>Glomeromycetes</taxon>
        <taxon>Diversisporales</taxon>
        <taxon>Gigasporaceae</taxon>
        <taxon>Gigaspora</taxon>
    </lineage>
</organism>
<name>A0A8H3X358_GIGMA</name>
<protein>
    <submittedName>
        <fullName evidence="2">P-loop containing nucleoside triphosphate hydrolase protein</fullName>
    </submittedName>
</protein>
<dbReference type="Gene3D" id="1.20.58.1080">
    <property type="match status" value="1"/>
</dbReference>
<dbReference type="InterPro" id="IPR022192">
    <property type="entry name" value="SUV3_C"/>
</dbReference>
<evidence type="ECO:0000313" key="3">
    <source>
        <dbReference type="Proteomes" id="UP000439903"/>
    </source>
</evidence>
<dbReference type="EMBL" id="WTPW01002212">
    <property type="protein sequence ID" value="KAF0391997.1"/>
    <property type="molecule type" value="Genomic_DNA"/>
</dbReference>
<sequence length="89" mass="10543">MYKGQGKPCRISRIVTIPEKVPHNDELLGDLESIHHTFMLYICYKFSETFVDVELAREMKLKFETIVHDSLQMLKIPRKRCHIVKVIKK</sequence>
<dbReference type="GO" id="GO:0016787">
    <property type="term" value="F:hydrolase activity"/>
    <property type="evidence" value="ECO:0007669"/>
    <property type="project" value="UniProtKB-KW"/>
</dbReference>
<dbReference type="Proteomes" id="UP000439903">
    <property type="component" value="Unassembled WGS sequence"/>
</dbReference>
<reference evidence="2 3" key="1">
    <citation type="journal article" date="2019" name="Environ. Microbiol.">
        <title>At the nexus of three kingdoms: the genome of the mycorrhizal fungus Gigaspora margarita provides insights into plant, endobacterial and fungal interactions.</title>
        <authorList>
            <person name="Venice F."/>
            <person name="Ghignone S."/>
            <person name="Salvioli di Fossalunga A."/>
            <person name="Amselem J."/>
            <person name="Novero M."/>
            <person name="Xianan X."/>
            <person name="Sedzielewska Toro K."/>
            <person name="Morin E."/>
            <person name="Lipzen A."/>
            <person name="Grigoriev I.V."/>
            <person name="Henrissat B."/>
            <person name="Martin F.M."/>
            <person name="Bonfante P."/>
        </authorList>
    </citation>
    <scope>NUCLEOTIDE SEQUENCE [LARGE SCALE GENOMIC DNA]</scope>
    <source>
        <strain evidence="2 3">BEG34</strain>
    </source>
</reference>
<feature type="domain" description="ATP-dependent RNA helicase SUV3 C-terminal" evidence="1">
    <location>
        <begin position="28"/>
        <end position="72"/>
    </location>
</feature>
<keyword evidence="3" id="KW-1185">Reference proteome</keyword>
<gene>
    <name evidence="2" type="ORF">F8M41_010697</name>
</gene>
<accession>A0A8H3X358</accession>
<proteinExistence type="predicted"/>